<proteinExistence type="predicted"/>
<gene>
    <name evidence="1" type="ORF">SAMN05421880_11385</name>
</gene>
<reference evidence="1 2" key="1">
    <citation type="submission" date="2016-10" db="EMBL/GenBank/DDBJ databases">
        <authorList>
            <person name="de Groot N.N."/>
        </authorList>
    </citation>
    <scope>NUCLEOTIDE SEQUENCE [LARGE SCALE GENOMIC DNA]</scope>
    <source>
        <strain evidence="1 2">Nm146</strain>
    </source>
</reference>
<protein>
    <submittedName>
        <fullName evidence="1">Uncharacterized protein</fullName>
    </submittedName>
</protein>
<name>A0A1I4Q2U3_9PROT</name>
<dbReference type="STRING" id="52442.SAMN05421880_11385"/>
<evidence type="ECO:0000313" key="2">
    <source>
        <dbReference type="Proteomes" id="UP000199561"/>
    </source>
</evidence>
<accession>A0A1I4Q2U3</accession>
<dbReference type="AlphaFoldDB" id="A0A1I4Q2U3"/>
<keyword evidence="2" id="KW-1185">Reference proteome</keyword>
<dbReference type="Proteomes" id="UP000199561">
    <property type="component" value="Unassembled WGS sequence"/>
</dbReference>
<sequence length="83" mass="9930">MILSEFLKFCVLKNLIKDRRQQIAKDIANDNNYYLRSKITDIIIFPLAYRLLLNFKRCHLKEMLRFINKQYTGSQAAAIFIRC</sequence>
<dbReference type="EMBL" id="FOUF01000013">
    <property type="protein sequence ID" value="SFM34389.1"/>
    <property type="molecule type" value="Genomic_DNA"/>
</dbReference>
<organism evidence="1 2">
    <name type="scientific">Nitrosomonas nitrosa</name>
    <dbReference type="NCBI Taxonomy" id="52442"/>
    <lineage>
        <taxon>Bacteria</taxon>
        <taxon>Pseudomonadati</taxon>
        <taxon>Pseudomonadota</taxon>
        <taxon>Betaproteobacteria</taxon>
        <taxon>Nitrosomonadales</taxon>
        <taxon>Nitrosomonadaceae</taxon>
        <taxon>Nitrosomonas</taxon>
    </lineage>
</organism>
<evidence type="ECO:0000313" key="1">
    <source>
        <dbReference type="EMBL" id="SFM34389.1"/>
    </source>
</evidence>